<evidence type="ECO:0000313" key="1">
    <source>
        <dbReference type="EMBL" id="RDI57619.1"/>
    </source>
</evidence>
<dbReference type="EMBL" id="VLKX01000002">
    <property type="protein sequence ID" value="TWI50581.1"/>
    <property type="molecule type" value="Genomic_DNA"/>
</dbReference>
<keyword evidence="3" id="KW-1185">Reference proteome</keyword>
<reference evidence="1 3" key="2">
    <citation type="submission" date="2018-07" db="EMBL/GenBank/DDBJ databases">
        <title>Genomic Encyclopedia of Type Strains, Phase IV (KMG-IV): sequencing the most valuable type-strain genomes for metagenomic binning, comparative biology and taxonomic classification.</title>
        <authorList>
            <person name="Goeker M."/>
        </authorList>
    </citation>
    <scope>NUCLEOTIDE SEQUENCE [LARGE SCALE GENOMIC DNA]</scope>
    <source>
        <strain evidence="1 3">DSM 19728</strain>
    </source>
</reference>
<accession>A0A562Q1K7</accession>
<name>A0A562Q1K7_9FLAO</name>
<dbReference type="Proteomes" id="UP000321392">
    <property type="component" value="Unassembled WGS sequence"/>
</dbReference>
<evidence type="ECO:0000313" key="2">
    <source>
        <dbReference type="EMBL" id="TWI50581.1"/>
    </source>
</evidence>
<dbReference type="OrthoDB" id="1249795at2"/>
<sequence length="219" mass="25740">MIEDLIRKTNTTEFYQDSDFKLESYSFKTSDNTLELFFSINQTSYDIPIELEEWKLTCVKTEQFDGFFWGLLLPYVKMKILDSHPLLLKYHENELVCLVKGKPKNLNLFVGDISNALEKKTGNWIKVSEVFWNNEENFKLYPKRHIRIPESLKNLIAEVCEEHNLEFEVTNEIIAEDKGYADKAKSKILIFGNEDVSPNYFSLNQPYIIAEKFTAERIK</sequence>
<evidence type="ECO:0000313" key="4">
    <source>
        <dbReference type="Proteomes" id="UP000321392"/>
    </source>
</evidence>
<dbReference type="Proteomes" id="UP000254518">
    <property type="component" value="Unassembled WGS sequence"/>
</dbReference>
<organism evidence="2 4">
    <name type="scientific">Flavobacterium glaciei</name>
    <dbReference type="NCBI Taxonomy" id="386300"/>
    <lineage>
        <taxon>Bacteria</taxon>
        <taxon>Pseudomonadati</taxon>
        <taxon>Bacteroidota</taxon>
        <taxon>Flavobacteriia</taxon>
        <taxon>Flavobacteriales</taxon>
        <taxon>Flavobacteriaceae</taxon>
        <taxon>Flavobacterium</taxon>
    </lineage>
</organism>
<proteinExistence type="predicted"/>
<gene>
    <name evidence="1" type="ORF">DFR66_102242</name>
    <name evidence="2" type="ORF">IQ02_00476</name>
</gene>
<dbReference type="RefSeq" id="WP_114753379.1">
    <property type="nucleotide sequence ID" value="NZ_QQBA01000002.1"/>
</dbReference>
<protein>
    <submittedName>
        <fullName evidence="2">Uncharacterized protein</fullName>
    </submittedName>
</protein>
<reference evidence="2 4" key="1">
    <citation type="journal article" date="2015" name="Stand. Genomic Sci.">
        <title>Genomic Encyclopedia of Bacterial and Archaeal Type Strains, Phase III: the genomes of soil and plant-associated and newly described type strains.</title>
        <authorList>
            <person name="Whitman W.B."/>
            <person name="Woyke T."/>
            <person name="Klenk H.P."/>
            <person name="Zhou Y."/>
            <person name="Lilburn T.G."/>
            <person name="Beck B.J."/>
            <person name="De Vos P."/>
            <person name="Vandamme P."/>
            <person name="Eisen J.A."/>
            <person name="Garrity G."/>
            <person name="Hugenholtz P."/>
            <person name="Kyrpides N.C."/>
        </authorList>
    </citation>
    <scope>NUCLEOTIDE SEQUENCE [LARGE SCALE GENOMIC DNA]</scope>
    <source>
        <strain evidence="2 4">CGMCC 1.5380</strain>
    </source>
</reference>
<comment type="caution">
    <text evidence="2">The sequence shown here is derived from an EMBL/GenBank/DDBJ whole genome shotgun (WGS) entry which is preliminary data.</text>
</comment>
<dbReference type="AlphaFoldDB" id="A0A562Q1K7"/>
<evidence type="ECO:0000313" key="3">
    <source>
        <dbReference type="Proteomes" id="UP000254518"/>
    </source>
</evidence>
<dbReference type="EMBL" id="QQBA01000002">
    <property type="protein sequence ID" value="RDI57619.1"/>
    <property type="molecule type" value="Genomic_DNA"/>
</dbReference>
<reference evidence="2" key="3">
    <citation type="submission" date="2019-07" db="EMBL/GenBank/DDBJ databases">
        <authorList>
            <person name="Whitman W."/>
            <person name="Huntemann M."/>
            <person name="Clum A."/>
            <person name="Pillay M."/>
            <person name="Palaniappan K."/>
            <person name="Varghese N."/>
            <person name="Mikhailova N."/>
            <person name="Stamatis D."/>
            <person name="Reddy T."/>
            <person name="Daum C."/>
            <person name="Shapiro N."/>
            <person name="Ivanova N."/>
            <person name="Kyrpides N."/>
            <person name="Woyke T."/>
        </authorList>
    </citation>
    <scope>NUCLEOTIDE SEQUENCE</scope>
    <source>
        <strain evidence="2">CGMCC 1.5380</strain>
    </source>
</reference>